<evidence type="ECO:0000313" key="1">
    <source>
        <dbReference type="EMBL" id="POM66370.1"/>
    </source>
</evidence>
<keyword evidence="2" id="KW-1185">Reference proteome</keyword>
<dbReference type="EMBL" id="NCKW01009639">
    <property type="protein sequence ID" value="POM66370.1"/>
    <property type="molecule type" value="Genomic_DNA"/>
</dbReference>
<evidence type="ECO:0000313" key="2">
    <source>
        <dbReference type="Proteomes" id="UP000237271"/>
    </source>
</evidence>
<reference evidence="1 2" key="1">
    <citation type="journal article" date="2017" name="Genome Biol. Evol.">
        <title>Phytophthora megakarya and P. palmivora, closely related causal agents of cacao black pod rot, underwent increases in genome sizes and gene numbers by different mechanisms.</title>
        <authorList>
            <person name="Ali S.S."/>
            <person name="Shao J."/>
            <person name="Lary D.J."/>
            <person name="Kronmiller B."/>
            <person name="Shen D."/>
            <person name="Strem M.D."/>
            <person name="Amoako-Attah I."/>
            <person name="Akrofi A.Y."/>
            <person name="Begoude B.A."/>
            <person name="Ten Hoopen G.M."/>
            <person name="Coulibaly K."/>
            <person name="Kebe B.I."/>
            <person name="Melnick R.L."/>
            <person name="Guiltinan M.J."/>
            <person name="Tyler B.M."/>
            <person name="Meinhardt L.W."/>
            <person name="Bailey B.A."/>
        </authorList>
    </citation>
    <scope>NUCLEOTIDE SEQUENCE [LARGE SCALE GENOMIC DNA]</scope>
    <source>
        <strain evidence="2">sbr112.9</strain>
    </source>
</reference>
<comment type="caution">
    <text evidence="1">The sequence shown here is derived from an EMBL/GenBank/DDBJ whole genome shotgun (WGS) entry which is preliminary data.</text>
</comment>
<organism evidence="1 2">
    <name type="scientific">Phytophthora palmivora</name>
    <dbReference type="NCBI Taxonomy" id="4796"/>
    <lineage>
        <taxon>Eukaryota</taxon>
        <taxon>Sar</taxon>
        <taxon>Stramenopiles</taxon>
        <taxon>Oomycota</taxon>
        <taxon>Peronosporomycetes</taxon>
        <taxon>Peronosporales</taxon>
        <taxon>Peronosporaceae</taxon>
        <taxon>Phytophthora</taxon>
    </lineage>
</organism>
<name>A0A2P4XLC6_9STRA</name>
<accession>A0A2P4XLC6</accession>
<sequence length="137" mass="16084">EDSIALFAHPQLHRFPWSVPDSVANKHIGAAIKKQVTKRYQQEGPTIKETVQQLMEQTPKRVWILWECPCARACWQQLVSHWTGERWSEDQLAQFMRHCASWTAPKLSTYRRNRITHKNPDKEYRVHLHGTAVDTAK</sequence>
<feature type="non-terminal residue" evidence="1">
    <location>
        <position position="1"/>
    </location>
</feature>
<proteinExistence type="predicted"/>
<protein>
    <submittedName>
        <fullName evidence="1">RxLR effector candidate protein</fullName>
    </submittedName>
</protein>
<dbReference type="AlphaFoldDB" id="A0A2P4XLC6"/>
<dbReference type="Proteomes" id="UP000237271">
    <property type="component" value="Unassembled WGS sequence"/>
</dbReference>
<gene>
    <name evidence="1" type="ORF">PHPALM_17776</name>
</gene>